<dbReference type="InterPro" id="IPR023753">
    <property type="entry name" value="FAD/NAD-binding_dom"/>
</dbReference>
<evidence type="ECO:0000256" key="1">
    <source>
        <dbReference type="ARBA" id="ARBA00005272"/>
    </source>
</evidence>
<dbReference type="EMBL" id="LAZR01065091">
    <property type="protein sequence ID" value="KKK56244.1"/>
    <property type="molecule type" value="Genomic_DNA"/>
</dbReference>
<dbReference type="SUPFAM" id="SSF51905">
    <property type="entry name" value="FAD/NAD(P)-binding domain"/>
    <property type="match status" value="2"/>
</dbReference>
<protein>
    <recommendedName>
        <fullName evidence="2">NADH:ubiquinone reductase (non-electrogenic)</fullName>
        <ecNumber evidence="2">1.6.5.9</ecNumber>
    </recommendedName>
</protein>
<comment type="caution">
    <text evidence="9">The sequence shown here is derived from an EMBL/GenBank/DDBJ whole genome shotgun (WGS) entry which is preliminary data.</text>
</comment>
<dbReference type="EC" id="1.6.5.9" evidence="2"/>
<dbReference type="GO" id="GO:0050136">
    <property type="term" value="F:NADH dehydrogenase (quinone) (non-electrogenic) activity"/>
    <property type="evidence" value="ECO:0007669"/>
    <property type="project" value="UniProtKB-EC"/>
</dbReference>
<dbReference type="InterPro" id="IPR036188">
    <property type="entry name" value="FAD/NAD-bd_sf"/>
</dbReference>
<gene>
    <name evidence="9" type="ORF">LCGC14_3066490</name>
</gene>
<comment type="catalytic activity">
    <reaction evidence="7">
        <text>a quinone + NADH + H(+) = a quinol + NAD(+)</text>
        <dbReference type="Rhea" id="RHEA:46160"/>
        <dbReference type="ChEBI" id="CHEBI:15378"/>
        <dbReference type="ChEBI" id="CHEBI:24646"/>
        <dbReference type="ChEBI" id="CHEBI:57540"/>
        <dbReference type="ChEBI" id="CHEBI:57945"/>
        <dbReference type="ChEBI" id="CHEBI:132124"/>
        <dbReference type="EC" id="1.6.5.9"/>
    </reaction>
</comment>
<accession>A0A0F8YQ21</accession>
<evidence type="ECO:0000256" key="6">
    <source>
        <dbReference type="ARBA" id="ARBA00023027"/>
    </source>
</evidence>
<keyword evidence="4" id="KW-0274">FAD</keyword>
<dbReference type="Pfam" id="PF07992">
    <property type="entry name" value="Pyr_redox_2"/>
    <property type="match status" value="1"/>
</dbReference>
<dbReference type="InterPro" id="IPR045024">
    <property type="entry name" value="NDH-2"/>
</dbReference>
<dbReference type="PRINTS" id="PR00368">
    <property type="entry name" value="FADPNR"/>
</dbReference>
<keyword evidence="3" id="KW-0285">Flavoprotein</keyword>
<dbReference type="Gene3D" id="3.50.50.100">
    <property type="match status" value="1"/>
</dbReference>
<reference evidence="9" key="1">
    <citation type="journal article" date="2015" name="Nature">
        <title>Complex archaea that bridge the gap between prokaryotes and eukaryotes.</title>
        <authorList>
            <person name="Spang A."/>
            <person name="Saw J.H."/>
            <person name="Jorgensen S.L."/>
            <person name="Zaremba-Niedzwiedzka K."/>
            <person name="Martijn J."/>
            <person name="Lind A.E."/>
            <person name="van Eijk R."/>
            <person name="Schleper C."/>
            <person name="Guy L."/>
            <person name="Ettema T.J."/>
        </authorList>
    </citation>
    <scope>NUCLEOTIDE SEQUENCE</scope>
</reference>
<keyword evidence="5" id="KW-0560">Oxidoreductase</keyword>
<evidence type="ECO:0000256" key="3">
    <source>
        <dbReference type="ARBA" id="ARBA00022630"/>
    </source>
</evidence>
<name>A0A0F8YQ21_9ZZZZ</name>
<evidence type="ECO:0000313" key="9">
    <source>
        <dbReference type="EMBL" id="KKK56244.1"/>
    </source>
</evidence>
<proteinExistence type="inferred from homology"/>
<dbReference type="PRINTS" id="PR00411">
    <property type="entry name" value="PNDRDTASEI"/>
</dbReference>
<evidence type="ECO:0000256" key="7">
    <source>
        <dbReference type="ARBA" id="ARBA00047599"/>
    </source>
</evidence>
<organism evidence="9">
    <name type="scientific">marine sediment metagenome</name>
    <dbReference type="NCBI Taxonomy" id="412755"/>
    <lineage>
        <taxon>unclassified sequences</taxon>
        <taxon>metagenomes</taxon>
        <taxon>ecological metagenomes</taxon>
    </lineage>
</organism>
<dbReference type="PANTHER" id="PTHR43706:SF47">
    <property type="entry name" value="EXTERNAL NADH-UBIQUINONE OXIDOREDUCTASE 1, MITOCHONDRIAL-RELATED"/>
    <property type="match status" value="1"/>
</dbReference>
<feature type="domain" description="FAD/NAD(P)-binding" evidence="8">
    <location>
        <begin position="7"/>
        <end position="245"/>
    </location>
</feature>
<evidence type="ECO:0000256" key="5">
    <source>
        <dbReference type="ARBA" id="ARBA00023002"/>
    </source>
</evidence>
<evidence type="ECO:0000256" key="2">
    <source>
        <dbReference type="ARBA" id="ARBA00012637"/>
    </source>
</evidence>
<feature type="non-terminal residue" evidence="9">
    <location>
        <position position="257"/>
    </location>
</feature>
<dbReference type="AlphaFoldDB" id="A0A0F8YQ21"/>
<evidence type="ECO:0000256" key="4">
    <source>
        <dbReference type="ARBA" id="ARBA00022827"/>
    </source>
</evidence>
<keyword evidence="6" id="KW-0520">NAD</keyword>
<dbReference type="PANTHER" id="PTHR43706">
    <property type="entry name" value="NADH DEHYDROGENASE"/>
    <property type="match status" value="1"/>
</dbReference>
<comment type="similarity">
    <text evidence="1">Belongs to the NADH dehydrogenase family.</text>
</comment>
<sequence length="257" mass="27904">MKSSHAEVLIIGGGFAGLNAAKCLHSTGKNIVVIDRTNHHLFQPLLYQVATAGLAATDIAYPIREIFKKNKNISVVMAEVKSIDRKVRAVVLDDGSSYTFDFLIVGVGVQVNFPPDTAWKEKVLPLKTLDDAMKIRDRLLLSYEKAEMSEDPAEVEKLLTYVVIGGGSAGIEIAGAIAEIANKTLLKNFRRIHSSRTRVCLLESHERIAGEFSDKLAQKAEEGLKKLGVTVMTGVRVTGIDDNGVAFKGGRIEASNV</sequence>
<evidence type="ECO:0000259" key="8">
    <source>
        <dbReference type="Pfam" id="PF07992"/>
    </source>
</evidence>